<dbReference type="SUPFAM" id="SSF54001">
    <property type="entry name" value="Cysteine proteinases"/>
    <property type="match status" value="1"/>
</dbReference>
<comment type="caution">
    <text evidence="2">The sequence shown here is derived from an EMBL/GenBank/DDBJ whole genome shotgun (WGS) entry which is preliminary data.</text>
</comment>
<evidence type="ECO:0000313" key="3">
    <source>
        <dbReference type="Proteomes" id="UP000649179"/>
    </source>
</evidence>
<name>A0A917BM59_9ACTN</name>
<protein>
    <submittedName>
        <fullName evidence="2">Transglutaminase-like protein</fullName>
    </submittedName>
</protein>
<dbReference type="SMART" id="SM00460">
    <property type="entry name" value="TGc"/>
    <property type="match status" value="1"/>
</dbReference>
<organism evidence="2 3">
    <name type="scientific">Marmoricola endophyticus</name>
    <dbReference type="NCBI Taxonomy" id="2040280"/>
    <lineage>
        <taxon>Bacteria</taxon>
        <taxon>Bacillati</taxon>
        <taxon>Actinomycetota</taxon>
        <taxon>Actinomycetes</taxon>
        <taxon>Propionibacteriales</taxon>
        <taxon>Nocardioidaceae</taxon>
        <taxon>Marmoricola</taxon>
    </lineage>
</organism>
<dbReference type="Gene3D" id="3.10.620.30">
    <property type="match status" value="1"/>
</dbReference>
<proteinExistence type="predicted"/>
<dbReference type="AlphaFoldDB" id="A0A917BM59"/>
<dbReference type="InterPro" id="IPR038765">
    <property type="entry name" value="Papain-like_cys_pep_sf"/>
</dbReference>
<feature type="domain" description="Transglutaminase-like" evidence="1">
    <location>
        <begin position="152"/>
        <end position="212"/>
    </location>
</feature>
<dbReference type="EMBL" id="BMKQ01000001">
    <property type="protein sequence ID" value="GGF50100.1"/>
    <property type="molecule type" value="Genomic_DNA"/>
</dbReference>
<reference evidence="2" key="1">
    <citation type="journal article" date="2014" name="Int. J. Syst. Evol. Microbiol.">
        <title>Complete genome sequence of Corynebacterium casei LMG S-19264T (=DSM 44701T), isolated from a smear-ripened cheese.</title>
        <authorList>
            <consortium name="US DOE Joint Genome Institute (JGI-PGF)"/>
            <person name="Walter F."/>
            <person name="Albersmeier A."/>
            <person name="Kalinowski J."/>
            <person name="Ruckert C."/>
        </authorList>
    </citation>
    <scope>NUCLEOTIDE SEQUENCE</scope>
    <source>
        <strain evidence="2">CGMCC 1.16067</strain>
    </source>
</reference>
<dbReference type="PANTHER" id="PTHR33490:SF12">
    <property type="entry name" value="BLL5557 PROTEIN"/>
    <property type="match status" value="1"/>
</dbReference>
<dbReference type="RefSeq" id="WP_188780075.1">
    <property type="nucleotide sequence ID" value="NZ_BMKQ01000001.1"/>
</dbReference>
<dbReference type="PANTHER" id="PTHR33490">
    <property type="entry name" value="BLR5614 PROTEIN-RELATED"/>
    <property type="match status" value="1"/>
</dbReference>
<keyword evidence="3" id="KW-1185">Reference proteome</keyword>
<sequence length="267" mass="28615">MRRDVTARLELALSGQTTAYLSIAAALPAPLVAESESLLVTLDGEPVEDVTETLDEHGSRFHTVRAGAGLLQVSYDASVAGRADQAPSSDLDLLTFVRPSRYCESDALGPTARSEFGGLTGHDLLSAVSEWVHSRISYTIGSSDPTDGAVQTMLARQGICRDFAHLCVAMLRANDVPARTVAVYAPGLSPMDFHAVCEAWVDGEWCVVDATWLAPRQSLLRISTGRDAADTAFVTTMGPAAMLTHLEVGAVVDELPGDDWRRVAYLR</sequence>
<reference evidence="2" key="2">
    <citation type="submission" date="2020-09" db="EMBL/GenBank/DDBJ databases">
        <authorList>
            <person name="Sun Q."/>
            <person name="Zhou Y."/>
        </authorList>
    </citation>
    <scope>NUCLEOTIDE SEQUENCE</scope>
    <source>
        <strain evidence="2">CGMCC 1.16067</strain>
    </source>
</reference>
<accession>A0A917BM59</accession>
<evidence type="ECO:0000313" key="2">
    <source>
        <dbReference type="EMBL" id="GGF50100.1"/>
    </source>
</evidence>
<evidence type="ECO:0000259" key="1">
    <source>
        <dbReference type="SMART" id="SM00460"/>
    </source>
</evidence>
<dbReference type="Proteomes" id="UP000649179">
    <property type="component" value="Unassembled WGS sequence"/>
</dbReference>
<dbReference type="InterPro" id="IPR002931">
    <property type="entry name" value="Transglutaminase-like"/>
</dbReference>
<gene>
    <name evidence="2" type="ORF">GCM10011519_25090</name>
</gene>
<dbReference type="Gene3D" id="2.60.40.2250">
    <property type="match status" value="1"/>
</dbReference>
<dbReference type="Pfam" id="PF01841">
    <property type="entry name" value="Transglut_core"/>
    <property type="match status" value="1"/>
</dbReference>